<proteinExistence type="inferred from homology"/>
<dbReference type="GO" id="GO:0050661">
    <property type="term" value="F:NADP binding"/>
    <property type="evidence" value="ECO:0007669"/>
    <property type="project" value="InterPro"/>
</dbReference>
<gene>
    <name evidence="13" type="ORF">CLAU1311_LOCUS4923</name>
</gene>
<dbReference type="Pfam" id="PF05201">
    <property type="entry name" value="GlutR_N"/>
    <property type="match status" value="1"/>
</dbReference>
<sequence length="548" mass="60030">MQQSKCPVSHGKLVASPAGRKFSQRGSPKAVVATKSSAKKASVNASVTFKHPAGGAVEKLGRDQEALGQDEAQFTELDKLRLSTVNRYAQERKNSIVAVGLTVHTAPVEVREKLAVAEEAWNDCVTQLTDYPHISEACILSTCNRMELYAVGLSWHRGVKEIEDWLSKKSGLPIEELRPHLFLLRDRDAIRHLLRVSGGLDSLVMGEGQILAQVKNVHRLGTEYEAELKQGGFGRHLNTLFKQAIQAGKRVRSETDIASGAVSVSSAAAELAQLKLPSNSFDDCRVCIVGAGKMSKLLVKHLSSKGCNKMTVVNRSMPRCLELQEEFPDVEFTFELSPNLMQSVAESDVIFAASSSDSILITKEDVAAMPACPEATVGGTRRFFDISVPRNIDPAISDLDNARAFNVDDLKEVVDANKAQRAAAAAEAETLIVEELNGYEAWRDSLETVPTIKKLRSKAEDIRRTELEKAMNKVGEGLSKKERRVLEDLSKGIVNKLLHGPMQALRCDGSDPASVGESLSNMHALENMFDLKSEEEDLENMLKKAGRK</sequence>
<dbReference type="NCBIfam" id="TIGR01035">
    <property type="entry name" value="hemA"/>
    <property type="match status" value="1"/>
</dbReference>
<evidence type="ECO:0000259" key="11">
    <source>
        <dbReference type="Pfam" id="PF01488"/>
    </source>
</evidence>
<dbReference type="HAMAP" id="MF_00087">
    <property type="entry name" value="Glu_tRNA_reductase"/>
    <property type="match status" value="1"/>
</dbReference>
<dbReference type="SUPFAM" id="SSF51735">
    <property type="entry name" value="NAD(P)-binding Rossmann-fold domains"/>
    <property type="match status" value="1"/>
</dbReference>
<dbReference type="NCBIfam" id="NF000744">
    <property type="entry name" value="PRK00045.1-3"/>
    <property type="match status" value="1"/>
</dbReference>
<dbReference type="GO" id="GO:0008883">
    <property type="term" value="F:glutamyl-tRNA reductase activity"/>
    <property type="evidence" value="ECO:0007669"/>
    <property type="project" value="UniProtKB-EC"/>
</dbReference>
<evidence type="ECO:0000256" key="9">
    <source>
        <dbReference type="SAM" id="MobiDB-lite"/>
    </source>
</evidence>
<dbReference type="PANTHER" id="PTHR43120:SF1">
    <property type="entry name" value="GLUTAMYL-TRNA REDUCTASE 1, CHLOROPLASTIC"/>
    <property type="match status" value="1"/>
</dbReference>
<dbReference type="GO" id="GO:0006782">
    <property type="term" value="P:protoporphyrinogen IX biosynthetic process"/>
    <property type="evidence" value="ECO:0007669"/>
    <property type="project" value="UniProtKB-UniPathway"/>
</dbReference>
<dbReference type="InterPro" id="IPR018214">
    <property type="entry name" value="GluRdtase_CS"/>
</dbReference>
<dbReference type="InterPro" id="IPR015896">
    <property type="entry name" value="4pyrrol_synth_GluRdtase_dimer"/>
</dbReference>
<comment type="pathway">
    <text evidence="1 8">Porphyrin-containing compound metabolism; protoporphyrin-IX biosynthesis; 5-aminolevulinate from L-glutamyl-tRNA(Glu): step 1/2.</text>
</comment>
<evidence type="ECO:0000256" key="5">
    <source>
        <dbReference type="ARBA" id="ARBA00023002"/>
    </source>
</evidence>
<dbReference type="SUPFAM" id="SSF69075">
    <property type="entry name" value="Glutamyl tRNA-reductase dimerization domain"/>
    <property type="match status" value="1"/>
</dbReference>
<dbReference type="InterPro" id="IPR036343">
    <property type="entry name" value="GluRdtase_N_sf"/>
</dbReference>
<dbReference type="EC" id="1.2.1.70" evidence="3 8"/>
<keyword evidence="5 8" id="KW-0560">Oxidoreductase</keyword>
<dbReference type="SUPFAM" id="SSF69742">
    <property type="entry name" value="Glutamyl tRNA-reductase catalytic, N-terminal domain"/>
    <property type="match status" value="1"/>
</dbReference>
<dbReference type="UniPathway" id="UPA00251">
    <property type="reaction ID" value="UER00316"/>
</dbReference>
<keyword evidence="6 8" id="KW-0627">Porphyrin biosynthesis</keyword>
<evidence type="ECO:0000313" key="13">
    <source>
        <dbReference type="EMBL" id="CAE0020304.1"/>
    </source>
</evidence>
<comment type="catalytic activity">
    <reaction evidence="7 8">
        <text>(S)-4-amino-5-oxopentanoate + tRNA(Glu) + NADP(+) = L-glutamyl-tRNA(Glu) + NADPH + H(+)</text>
        <dbReference type="Rhea" id="RHEA:12344"/>
        <dbReference type="Rhea" id="RHEA-COMP:9663"/>
        <dbReference type="Rhea" id="RHEA-COMP:9680"/>
        <dbReference type="ChEBI" id="CHEBI:15378"/>
        <dbReference type="ChEBI" id="CHEBI:57501"/>
        <dbReference type="ChEBI" id="CHEBI:57783"/>
        <dbReference type="ChEBI" id="CHEBI:58349"/>
        <dbReference type="ChEBI" id="CHEBI:78442"/>
        <dbReference type="ChEBI" id="CHEBI:78520"/>
        <dbReference type="EC" id="1.2.1.70"/>
    </reaction>
</comment>
<dbReference type="Gene3D" id="3.40.50.720">
    <property type="entry name" value="NAD(P)-binding Rossmann-like Domain"/>
    <property type="match status" value="1"/>
</dbReference>
<evidence type="ECO:0000256" key="3">
    <source>
        <dbReference type="ARBA" id="ARBA00012970"/>
    </source>
</evidence>
<dbReference type="Gene3D" id="3.30.460.30">
    <property type="entry name" value="Glutamyl-tRNA reductase, N-terminal domain"/>
    <property type="match status" value="1"/>
</dbReference>
<reference evidence="13" key="1">
    <citation type="submission" date="2021-01" db="EMBL/GenBank/DDBJ databases">
        <authorList>
            <person name="Corre E."/>
            <person name="Pelletier E."/>
            <person name="Niang G."/>
            <person name="Scheremetjew M."/>
            <person name="Finn R."/>
            <person name="Kale V."/>
            <person name="Holt S."/>
            <person name="Cochrane G."/>
            <person name="Meng A."/>
            <person name="Brown T."/>
            <person name="Cohen L."/>
        </authorList>
    </citation>
    <scope>NUCLEOTIDE SEQUENCE</scope>
    <source>
        <strain evidence="13">RCC856</strain>
    </source>
</reference>
<dbReference type="CDD" id="cd05213">
    <property type="entry name" value="NAD_bind_Glutamyl_tRNA_reduct"/>
    <property type="match status" value="1"/>
</dbReference>
<feature type="region of interest" description="Disordered" evidence="9">
    <location>
        <begin position="1"/>
        <end position="35"/>
    </location>
</feature>
<evidence type="ECO:0000256" key="7">
    <source>
        <dbReference type="ARBA" id="ARBA00047464"/>
    </source>
</evidence>
<dbReference type="Pfam" id="PF00745">
    <property type="entry name" value="GlutR_dimer"/>
    <property type="match status" value="1"/>
</dbReference>
<dbReference type="AlphaFoldDB" id="A0A7S2Z3R1"/>
<evidence type="ECO:0000259" key="10">
    <source>
        <dbReference type="Pfam" id="PF00745"/>
    </source>
</evidence>
<evidence type="ECO:0000256" key="6">
    <source>
        <dbReference type="ARBA" id="ARBA00023244"/>
    </source>
</evidence>
<protein>
    <recommendedName>
        <fullName evidence="3 8">Glutamyl-tRNA reductase</fullName>
        <ecNumber evidence="3 8">1.2.1.70</ecNumber>
    </recommendedName>
</protein>
<dbReference type="InterPro" id="IPR036291">
    <property type="entry name" value="NAD(P)-bd_dom_sf"/>
</dbReference>
<evidence type="ECO:0000256" key="2">
    <source>
        <dbReference type="ARBA" id="ARBA00005916"/>
    </source>
</evidence>
<accession>A0A7S2Z3R1</accession>
<feature type="domain" description="Quinate/shikimate 5-dehydrogenase/glutamyl-tRNA reductase" evidence="11">
    <location>
        <begin position="270"/>
        <end position="413"/>
    </location>
</feature>
<dbReference type="InterPro" id="IPR015895">
    <property type="entry name" value="4pyrrol_synth_GluRdtase_N"/>
</dbReference>
<dbReference type="FunFam" id="3.40.50.720:FF:000031">
    <property type="entry name" value="Glutamyl-tRNA reductase"/>
    <property type="match status" value="1"/>
</dbReference>
<dbReference type="Pfam" id="PF01488">
    <property type="entry name" value="Shikimate_DH"/>
    <property type="match status" value="1"/>
</dbReference>
<evidence type="ECO:0000256" key="1">
    <source>
        <dbReference type="ARBA" id="ARBA00005059"/>
    </source>
</evidence>
<evidence type="ECO:0000259" key="12">
    <source>
        <dbReference type="Pfam" id="PF05201"/>
    </source>
</evidence>
<dbReference type="FunFam" id="3.30.460.30:FF:000001">
    <property type="entry name" value="Glutamyl-tRNA reductase"/>
    <property type="match status" value="1"/>
</dbReference>
<dbReference type="InterPro" id="IPR006151">
    <property type="entry name" value="Shikm_DH/Glu-tRNA_Rdtase"/>
</dbReference>
<comment type="similarity">
    <text evidence="2 8">Belongs to the glutamyl-tRNA reductase family.</text>
</comment>
<name>A0A7S2Z3R1_9CHLO</name>
<organism evidence="13">
    <name type="scientific">Chloropicon laureae</name>
    <dbReference type="NCBI Taxonomy" id="464258"/>
    <lineage>
        <taxon>Eukaryota</taxon>
        <taxon>Viridiplantae</taxon>
        <taxon>Chlorophyta</taxon>
        <taxon>Chloropicophyceae</taxon>
        <taxon>Chloropicales</taxon>
        <taxon>Chloropicaceae</taxon>
        <taxon>Chloropicon</taxon>
    </lineage>
</organism>
<feature type="domain" description="Glutamyl-tRNA reductase N-terminal" evidence="12">
    <location>
        <begin position="99"/>
        <end position="255"/>
    </location>
</feature>
<dbReference type="InterPro" id="IPR000343">
    <property type="entry name" value="4pyrrol_synth_GluRdtase"/>
</dbReference>
<dbReference type="PROSITE" id="PS00747">
    <property type="entry name" value="GLUTR"/>
    <property type="match status" value="1"/>
</dbReference>
<dbReference type="InterPro" id="IPR036453">
    <property type="entry name" value="GluRdtase_dimer_dom_sf"/>
</dbReference>
<evidence type="ECO:0000256" key="8">
    <source>
        <dbReference type="RuleBase" id="RU000584"/>
    </source>
</evidence>
<dbReference type="EMBL" id="HBHU01007601">
    <property type="protein sequence ID" value="CAE0020304.1"/>
    <property type="molecule type" value="Transcribed_RNA"/>
</dbReference>
<dbReference type="PANTHER" id="PTHR43120">
    <property type="entry name" value="GLUTAMYL-TRNA REDUCTASE 1, CHLOROPLASTIC"/>
    <property type="match status" value="1"/>
</dbReference>
<evidence type="ECO:0000256" key="4">
    <source>
        <dbReference type="ARBA" id="ARBA00022857"/>
    </source>
</evidence>
<feature type="domain" description="Tetrapyrrole biosynthesis glutamyl-tRNA reductase dimerisation" evidence="10">
    <location>
        <begin position="427"/>
        <end position="531"/>
    </location>
</feature>
<keyword evidence="4 8" id="KW-0521">NADP</keyword>